<accession>A0ABM7T395</accession>
<dbReference type="SUPFAM" id="SSF47384">
    <property type="entry name" value="Homodimeric domain of signal transducing histidine kinase"/>
    <property type="match status" value="1"/>
</dbReference>
<dbReference type="CDD" id="cd00075">
    <property type="entry name" value="HATPase"/>
    <property type="match status" value="1"/>
</dbReference>
<keyword evidence="11 14" id="KW-1133">Transmembrane helix</keyword>
<dbReference type="PANTHER" id="PTHR45528">
    <property type="entry name" value="SENSOR HISTIDINE KINASE CPXA"/>
    <property type="match status" value="1"/>
</dbReference>
<keyword evidence="7 14" id="KW-0812">Transmembrane</keyword>
<keyword evidence="18" id="KW-1185">Reference proteome</keyword>
<dbReference type="InterPro" id="IPR036890">
    <property type="entry name" value="HATPase_C_sf"/>
</dbReference>
<dbReference type="PRINTS" id="PR00344">
    <property type="entry name" value="BCTRLSENSOR"/>
</dbReference>
<evidence type="ECO:0000256" key="1">
    <source>
        <dbReference type="ARBA" id="ARBA00000085"/>
    </source>
</evidence>
<dbReference type="InterPro" id="IPR003594">
    <property type="entry name" value="HATPase_dom"/>
</dbReference>
<dbReference type="Gene3D" id="3.30.565.10">
    <property type="entry name" value="Histidine kinase-like ATPase, C-terminal domain"/>
    <property type="match status" value="1"/>
</dbReference>
<keyword evidence="12" id="KW-0902">Two-component regulatory system</keyword>
<comment type="catalytic activity">
    <reaction evidence="1">
        <text>ATP + protein L-histidine = ADP + protein N-phospho-L-histidine.</text>
        <dbReference type="EC" id="2.7.13.3"/>
    </reaction>
</comment>
<organism evidence="17 18">
    <name type="scientific">Clostridium gelidum</name>
    <dbReference type="NCBI Taxonomy" id="704125"/>
    <lineage>
        <taxon>Bacteria</taxon>
        <taxon>Bacillati</taxon>
        <taxon>Bacillota</taxon>
        <taxon>Clostridia</taxon>
        <taxon>Eubacteriales</taxon>
        <taxon>Clostridiaceae</taxon>
        <taxon>Clostridium</taxon>
    </lineage>
</organism>
<dbReference type="PROSITE" id="PS50885">
    <property type="entry name" value="HAMP"/>
    <property type="match status" value="1"/>
</dbReference>
<dbReference type="Pfam" id="PF00672">
    <property type="entry name" value="HAMP"/>
    <property type="match status" value="1"/>
</dbReference>
<dbReference type="PANTHER" id="PTHR45528:SF1">
    <property type="entry name" value="SENSOR HISTIDINE KINASE CPXA"/>
    <property type="match status" value="1"/>
</dbReference>
<evidence type="ECO:0000256" key="12">
    <source>
        <dbReference type="ARBA" id="ARBA00023012"/>
    </source>
</evidence>
<keyword evidence="4" id="KW-1003">Cell membrane</keyword>
<feature type="transmembrane region" description="Helical" evidence="14">
    <location>
        <begin position="166"/>
        <end position="186"/>
    </location>
</feature>
<keyword evidence="5" id="KW-0597">Phosphoprotein</keyword>
<evidence type="ECO:0000256" key="8">
    <source>
        <dbReference type="ARBA" id="ARBA00022741"/>
    </source>
</evidence>
<dbReference type="SUPFAM" id="SSF158472">
    <property type="entry name" value="HAMP domain-like"/>
    <property type="match status" value="1"/>
</dbReference>
<dbReference type="Proteomes" id="UP000824633">
    <property type="component" value="Chromosome"/>
</dbReference>
<evidence type="ECO:0000256" key="13">
    <source>
        <dbReference type="ARBA" id="ARBA00023136"/>
    </source>
</evidence>
<comment type="subcellular location">
    <subcellularLocation>
        <location evidence="2">Cell membrane</location>
        <topology evidence="2">Multi-pass membrane protein</topology>
    </subcellularLocation>
</comment>
<dbReference type="Pfam" id="PF00512">
    <property type="entry name" value="HisKA"/>
    <property type="match status" value="1"/>
</dbReference>
<dbReference type="Gene3D" id="6.10.340.10">
    <property type="match status" value="1"/>
</dbReference>
<feature type="domain" description="HAMP" evidence="16">
    <location>
        <begin position="187"/>
        <end position="239"/>
    </location>
</feature>
<evidence type="ECO:0000256" key="9">
    <source>
        <dbReference type="ARBA" id="ARBA00022777"/>
    </source>
</evidence>
<dbReference type="InterPro" id="IPR003660">
    <property type="entry name" value="HAMP_dom"/>
</dbReference>
<dbReference type="InterPro" id="IPR003661">
    <property type="entry name" value="HisK_dim/P_dom"/>
</dbReference>
<dbReference type="CDD" id="cd00082">
    <property type="entry name" value="HisKA"/>
    <property type="match status" value="1"/>
</dbReference>
<dbReference type="SMART" id="SM00304">
    <property type="entry name" value="HAMP"/>
    <property type="match status" value="1"/>
</dbReference>
<dbReference type="CDD" id="cd06225">
    <property type="entry name" value="HAMP"/>
    <property type="match status" value="1"/>
</dbReference>
<dbReference type="GO" id="GO:0016301">
    <property type="term" value="F:kinase activity"/>
    <property type="evidence" value="ECO:0007669"/>
    <property type="project" value="UniProtKB-KW"/>
</dbReference>
<dbReference type="InterPro" id="IPR036097">
    <property type="entry name" value="HisK_dim/P_sf"/>
</dbReference>
<feature type="transmembrane region" description="Helical" evidence="14">
    <location>
        <begin position="7"/>
        <end position="30"/>
    </location>
</feature>
<protein>
    <recommendedName>
        <fullName evidence="3">histidine kinase</fullName>
        <ecNumber evidence="3">2.7.13.3</ecNumber>
    </recommendedName>
</protein>
<evidence type="ECO:0000259" key="16">
    <source>
        <dbReference type="PROSITE" id="PS50885"/>
    </source>
</evidence>
<dbReference type="RefSeq" id="WP_224037859.1">
    <property type="nucleotide sequence ID" value="NZ_AP024849.1"/>
</dbReference>
<dbReference type="InterPro" id="IPR050398">
    <property type="entry name" value="HssS/ArlS-like"/>
</dbReference>
<dbReference type="Gene3D" id="1.10.287.130">
    <property type="match status" value="1"/>
</dbReference>
<dbReference type="SUPFAM" id="SSF55874">
    <property type="entry name" value="ATPase domain of HSP90 chaperone/DNA topoisomerase II/histidine kinase"/>
    <property type="match status" value="1"/>
</dbReference>
<evidence type="ECO:0000313" key="17">
    <source>
        <dbReference type="EMBL" id="BCZ46367.1"/>
    </source>
</evidence>
<dbReference type="SMART" id="SM00388">
    <property type="entry name" value="HisKA"/>
    <property type="match status" value="1"/>
</dbReference>
<keyword evidence="13 14" id="KW-0472">Membrane</keyword>
<dbReference type="InterPro" id="IPR005467">
    <property type="entry name" value="His_kinase_dom"/>
</dbReference>
<evidence type="ECO:0000256" key="14">
    <source>
        <dbReference type="SAM" id="Phobius"/>
    </source>
</evidence>
<evidence type="ECO:0000256" key="11">
    <source>
        <dbReference type="ARBA" id="ARBA00022989"/>
    </source>
</evidence>
<keyword evidence="8" id="KW-0547">Nucleotide-binding</keyword>
<reference evidence="18" key="1">
    <citation type="submission" date="2021-07" db="EMBL/GenBank/DDBJ databases">
        <title>Complete genome sequencing of a Clostridium isolate.</title>
        <authorList>
            <person name="Ueki A."/>
            <person name="Tonouchi A."/>
        </authorList>
    </citation>
    <scope>NUCLEOTIDE SEQUENCE [LARGE SCALE GENOMIC DNA]</scope>
    <source>
        <strain evidence="18">C5S11</strain>
    </source>
</reference>
<feature type="domain" description="Histidine kinase" evidence="15">
    <location>
        <begin position="254"/>
        <end position="470"/>
    </location>
</feature>
<keyword evidence="6" id="KW-0808">Transferase</keyword>
<dbReference type="InterPro" id="IPR004358">
    <property type="entry name" value="Sig_transdc_His_kin-like_C"/>
</dbReference>
<evidence type="ECO:0000256" key="3">
    <source>
        <dbReference type="ARBA" id="ARBA00012438"/>
    </source>
</evidence>
<dbReference type="Pfam" id="PF02518">
    <property type="entry name" value="HATPase_c"/>
    <property type="match status" value="1"/>
</dbReference>
<evidence type="ECO:0000313" key="18">
    <source>
        <dbReference type="Proteomes" id="UP000824633"/>
    </source>
</evidence>
<gene>
    <name evidence="17" type="ORF">psyc5s11_24340</name>
</gene>
<evidence type="ECO:0000256" key="7">
    <source>
        <dbReference type="ARBA" id="ARBA00022692"/>
    </source>
</evidence>
<dbReference type="SMART" id="SM00387">
    <property type="entry name" value="HATPase_c"/>
    <property type="match status" value="1"/>
</dbReference>
<name>A0ABM7T395_9CLOT</name>
<evidence type="ECO:0000256" key="6">
    <source>
        <dbReference type="ARBA" id="ARBA00022679"/>
    </source>
</evidence>
<evidence type="ECO:0000256" key="2">
    <source>
        <dbReference type="ARBA" id="ARBA00004651"/>
    </source>
</evidence>
<evidence type="ECO:0000259" key="15">
    <source>
        <dbReference type="PROSITE" id="PS50109"/>
    </source>
</evidence>
<sequence>MKTIKTKIFLIVSIFMVSLVAFGIFLNSIFLESYYIYKNKGILKSISEKINNEYINDKENSYEYINTIENIENISTTIVDQNFNIEYNSVNQKKDTNQNRLPKEMKQIILENKKKLSKNFVYYTEEKNNAQTNKLVFVLKMSNEEYIILKKPFKSINQSVSIANQFYMLSGVIVIFIGGIFILIFSKKITKPIIEMSNVAENISNLEFDKRVHIGSQDEIGKLGESINKISEKLCASINELKEDVERRKQLVRNMSHELKTPIGIIKGYAEGLKYGVADDKEKMQKYCTVLVEECDRMDKLVLELLNHSMMEVGMVELNITSFDICEFIYKIVERFNPRFIDKAVTFELECINDCVVSADREMIEKAINNFITNAINHVEGRKLIRLTVEKKENGIKISVFNTGNHISMEDFEKVWDVYYKVDKARSRKYVGHGLGLAIVKLIVQLHGGTTKVENVNEGVVFSLEIPYIHSKK</sequence>
<evidence type="ECO:0000256" key="10">
    <source>
        <dbReference type="ARBA" id="ARBA00022840"/>
    </source>
</evidence>
<evidence type="ECO:0000256" key="4">
    <source>
        <dbReference type="ARBA" id="ARBA00022475"/>
    </source>
</evidence>
<proteinExistence type="predicted"/>
<dbReference type="PROSITE" id="PS50109">
    <property type="entry name" value="HIS_KIN"/>
    <property type="match status" value="1"/>
</dbReference>
<keyword evidence="9 17" id="KW-0418">Kinase</keyword>
<keyword evidence="10" id="KW-0067">ATP-binding</keyword>
<dbReference type="EMBL" id="AP024849">
    <property type="protein sequence ID" value="BCZ46367.1"/>
    <property type="molecule type" value="Genomic_DNA"/>
</dbReference>
<evidence type="ECO:0000256" key="5">
    <source>
        <dbReference type="ARBA" id="ARBA00022553"/>
    </source>
</evidence>
<dbReference type="EC" id="2.7.13.3" evidence="3"/>